<protein>
    <recommendedName>
        <fullName evidence="1">PilZ domain-containing protein</fullName>
    </recommendedName>
</protein>
<dbReference type="Proteomes" id="UP000253727">
    <property type="component" value="Unassembled WGS sequence"/>
</dbReference>
<dbReference type="PROSITE" id="PS51257">
    <property type="entry name" value="PROKAR_LIPOPROTEIN"/>
    <property type="match status" value="1"/>
</dbReference>
<feature type="domain" description="PilZ" evidence="1">
    <location>
        <begin position="4"/>
        <end position="82"/>
    </location>
</feature>
<evidence type="ECO:0000313" key="3">
    <source>
        <dbReference type="Proteomes" id="UP000253727"/>
    </source>
</evidence>
<reference evidence="2 3" key="1">
    <citation type="submission" date="2018-04" db="EMBL/GenBank/DDBJ databases">
        <title>Altererythrobacter sp. HME9302 genome sequencing and assembly.</title>
        <authorList>
            <person name="Kang H."/>
            <person name="Kim H."/>
            <person name="Joh K."/>
        </authorList>
    </citation>
    <scope>NUCLEOTIDE SEQUENCE [LARGE SCALE GENOMIC DNA]</scope>
    <source>
        <strain evidence="2 3">HME9302</strain>
    </source>
</reference>
<organism evidence="2 3">
    <name type="scientific">Alteripontixanthobacter maritimus</name>
    <dbReference type="NCBI Taxonomy" id="2161824"/>
    <lineage>
        <taxon>Bacteria</taxon>
        <taxon>Pseudomonadati</taxon>
        <taxon>Pseudomonadota</taxon>
        <taxon>Alphaproteobacteria</taxon>
        <taxon>Sphingomonadales</taxon>
        <taxon>Erythrobacteraceae</taxon>
        <taxon>Alteripontixanthobacter</taxon>
    </lineage>
</organism>
<comment type="caution">
    <text evidence="2">The sequence shown here is derived from an EMBL/GenBank/DDBJ whole genome shotgun (WGS) entry which is preliminary data.</text>
</comment>
<dbReference type="OrthoDB" id="7508603at2"/>
<proteinExistence type="predicted"/>
<dbReference type="InterPro" id="IPR009875">
    <property type="entry name" value="PilZ_domain"/>
</dbReference>
<sequence length="121" mass="13448">MRIFNRFQLDEEIDITIHGVRDTATLYNLSSGGCMLETDNADVTEGALITVRLNSQTQMDARVVWRMGKNVGIKFSVPLHPAVVSALGYDGTNEEFDSYDPRDRFGIPLIAPLHMGSGFIE</sequence>
<dbReference type="AlphaFoldDB" id="A0A369Q7E2"/>
<dbReference type="GO" id="GO:0035438">
    <property type="term" value="F:cyclic-di-GMP binding"/>
    <property type="evidence" value="ECO:0007669"/>
    <property type="project" value="InterPro"/>
</dbReference>
<dbReference type="Gene3D" id="2.40.10.220">
    <property type="entry name" value="predicted glycosyltransferase like domains"/>
    <property type="match status" value="1"/>
</dbReference>
<dbReference type="SUPFAM" id="SSF141371">
    <property type="entry name" value="PilZ domain-like"/>
    <property type="match status" value="1"/>
</dbReference>
<dbReference type="Pfam" id="PF07238">
    <property type="entry name" value="PilZ"/>
    <property type="match status" value="1"/>
</dbReference>
<evidence type="ECO:0000259" key="1">
    <source>
        <dbReference type="Pfam" id="PF07238"/>
    </source>
</evidence>
<dbReference type="RefSeq" id="WP_115366501.1">
    <property type="nucleotide sequence ID" value="NZ_QBKA01000002.1"/>
</dbReference>
<keyword evidence="3" id="KW-1185">Reference proteome</keyword>
<name>A0A369Q7E2_9SPHN</name>
<dbReference type="EMBL" id="QBKA01000002">
    <property type="protein sequence ID" value="RDC60310.1"/>
    <property type="molecule type" value="Genomic_DNA"/>
</dbReference>
<evidence type="ECO:0000313" key="2">
    <source>
        <dbReference type="EMBL" id="RDC60310.1"/>
    </source>
</evidence>
<gene>
    <name evidence="2" type="ORF">HME9302_01512</name>
</gene>
<accession>A0A369Q7E2</accession>